<dbReference type="EMBL" id="CP046455">
    <property type="protein sequence ID" value="QGU06325.1"/>
    <property type="molecule type" value="Genomic_DNA"/>
</dbReference>
<protein>
    <submittedName>
        <fullName evidence="2">Uncharacterized protein</fullName>
    </submittedName>
</protein>
<evidence type="ECO:0000313" key="3">
    <source>
        <dbReference type="Proteomes" id="UP000424462"/>
    </source>
</evidence>
<dbReference type="KEGG" id="cok:COCCU_01830"/>
<organism evidence="2 3">
    <name type="scientific">Corynebacterium occultum</name>
    <dbReference type="NCBI Taxonomy" id="2675219"/>
    <lineage>
        <taxon>Bacteria</taxon>
        <taxon>Bacillati</taxon>
        <taxon>Actinomycetota</taxon>
        <taxon>Actinomycetes</taxon>
        <taxon>Mycobacteriales</taxon>
        <taxon>Corynebacteriaceae</taxon>
        <taxon>Corynebacterium</taxon>
    </lineage>
</organism>
<evidence type="ECO:0000256" key="1">
    <source>
        <dbReference type="SAM" id="Phobius"/>
    </source>
</evidence>
<dbReference type="RefSeq" id="WP_156229898.1">
    <property type="nucleotide sequence ID" value="NZ_CP046455.1"/>
</dbReference>
<reference evidence="2 3" key="1">
    <citation type="submission" date="2019-11" db="EMBL/GenBank/DDBJ databases">
        <title>Complete genome sequence of Corynebacterium kalinowskii 1959, a novel Corynebacterium species isolated from soil of a small paddock in Vilsendorf, Germany.</title>
        <authorList>
            <person name="Schaffert L."/>
            <person name="Ruwe M."/>
            <person name="Milse J."/>
            <person name="Hanuschka K."/>
            <person name="Ortseifen V."/>
            <person name="Droste J."/>
            <person name="Brandt D."/>
            <person name="Schlueter L."/>
            <person name="Kutter Y."/>
            <person name="Vinke S."/>
            <person name="Viehoefer P."/>
            <person name="Jacob L."/>
            <person name="Luebke N.-C."/>
            <person name="Schulte-Berndt E."/>
            <person name="Hain C."/>
            <person name="Linder M."/>
            <person name="Schmidt P."/>
            <person name="Wollenschlaeger L."/>
            <person name="Luttermann T."/>
            <person name="Thieme E."/>
            <person name="Hassa J."/>
            <person name="Haak M."/>
            <person name="Wittchen M."/>
            <person name="Mentz A."/>
            <person name="Persicke M."/>
            <person name="Busche T."/>
            <person name="Ruckert C."/>
        </authorList>
    </citation>
    <scope>NUCLEOTIDE SEQUENCE [LARGE SCALE GENOMIC DNA]</scope>
    <source>
        <strain evidence="2 3">2039</strain>
    </source>
</reference>
<dbReference type="AlphaFoldDB" id="A0A6B8W4P4"/>
<sequence length="117" mass="12438">MSAHSPANIQDPQDFPAYDGRLNYIDGYTPVSLGAPHSSLERSATWIGMGIVLVSLAGFGALIYGAATHLWGGDDHSMGFMIGGAIAGVVGMVIGFVLINIGRRSYKKYVKETGRLH</sequence>
<keyword evidence="3" id="KW-1185">Reference proteome</keyword>
<feature type="transmembrane region" description="Helical" evidence="1">
    <location>
        <begin position="79"/>
        <end position="101"/>
    </location>
</feature>
<proteinExistence type="predicted"/>
<feature type="transmembrane region" description="Helical" evidence="1">
    <location>
        <begin position="46"/>
        <end position="67"/>
    </location>
</feature>
<keyword evidence="1" id="KW-0472">Membrane</keyword>
<accession>A0A6B8W4P4</accession>
<keyword evidence="1" id="KW-0812">Transmembrane</keyword>
<evidence type="ECO:0000313" key="2">
    <source>
        <dbReference type="EMBL" id="QGU06325.1"/>
    </source>
</evidence>
<gene>
    <name evidence="2" type="ORF">COCCU_01830</name>
</gene>
<dbReference type="Proteomes" id="UP000424462">
    <property type="component" value="Chromosome"/>
</dbReference>
<keyword evidence="1" id="KW-1133">Transmembrane helix</keyword>
<name>A0A6B8W4P4_9CORY</name>